<evidence type="ECO:0000313" key="4">
    <source>
        <dbReference type="Proteomes" id="UP000048908"/>
    </source>
</evidence>
<feature type="transmembrane region" description="Helical" evidence="2">
    <location>
        <begin position="21"/>
        <end position="45"/>
    </location>
</feature>
<feature type="transmembrane region" description="Helical" evidence="2">
    <location>
        <begin position="57"/>
        <end position="78"/>
    </location>
</feature>
<name>A0A0M6XTX3_9RHOB</name>
<dbReference type="Proteomes" id="UP000048908">
    <property type="component" value="Unassembled WGS sequence"/>
</dbReference>
<keyword evidence="2" id="KW-0472">Membrane</keyword>
<dbReference type="Pfam" id="PF14989">
    <property type="entry name" value="CCDC32"/>
    <property type="match status" value="1"/>
</dbReference>
<evidence type="ECO:0000313" key="3">
    <source>
        <dbReference type="EMBL" id="CTQ34208.1"/>
    </source>
</evidence>
<dbReference type="RefSeq" id="WP_055683587.1">
    <property type="nucleotide sequence ID" value="NZ_CXPG01000021.1"/>
</dbReference>
<dbReference type="STRING" id="282197.SAMN04488517_103136"/>
<dbReference type="InterPro" id="IPR028039">
    <property type="entry name" value="CCDC32"/>
</dbReference>
<protein>
    <recommendedName>
        <fullName evidence="5">DNA repair protein</fullName>
    </recommendedName>
</protein>
<evidence type="ECO:0000256" key="2">
    <source>
        <dbReference type="SAM" id="Phobius"/>
    </source>
</evidence>
<evidence type="ECO:0008006" key="5">
    <source>
        <dbReference type="Google" id="ProtNLM"/>
    </source>
</evidence>
<keyword evidence="2" id="KW-0812">Transmembrane</keyword>
<keyword evidence="2" id="KW-1133">Transmembrane helix</keyword>
<sequence length="262" mass="29262">MNDMSRSVAMATTIIQQISGLVLLFVAAALLVATGGAALGLLPWIDLPVSIGGAEVAQAGMIAQIGLTLLVLLLLGFLPANARVRRLELTSRRFHLSMDDVTRAYAAVHAADRDGVFGLSREFDAMRERIEWMRNHPDLATLEPDVMEVAAQMSVESRDLAQVYSTEKLDRARTFLKSRQEEIDGYRERIDMARSTVEEIRRWTQAVSVEERTVEKQLDRLKRDFAELIDGLPQPGRARPRNVVGMPRPRRDGSDRLVTPAE</sequence>
<accession>A0A0M6XTX3</accession>
<reference evidence="3 4" key="1">
    <citation type="submission" date="2015-07" db="EMBL/GenBank/DDBJ databases">
        <authorList>
            <person name="Noorani M."/>
        </authorList>
    </citation>
    <scope>NUCLEOTIDE SEQUENCE [LARGE SCALE GENOMIC DNA]</scope>
    <source>
        <strain evidence="3 4">CECT 5088</strain>
    </source>
</reference>
<dbReference type="EMBL" id="CXPG01000021">
    <property type="protein sequence ID" value="CTQ34208.1"/>
    <property type="molecule type" value="Genomic_DNA"/>
</dbReference>
<proteinExistence type="predicted"/>
<organism evidence="3 4">
    <name type="scientific">Jannaschia rubra</name>
    <dbReference type="NCBI Taxonomy" id="282197"/>
    <lineage>
        <taxon>Bacteria</taxon>
        <taxon>Pseudomonadati</taxon>
        <taxon>Pseudomonadota</taxon>
        <taxon>Alphaproteobacteria</taxon>
        <taxon>Rhodobacterales</taxon>
        <taxon>Roseobacteraceae</taxon>
        <taxon>Jannaschia</taxon>
    </lineage>
</organism>
<keyword evidence="4" id="KW-1185">Reference proteome</keyword>
<dbReference type="OrthoDB" id="7863443at2"/>
<feature type="region of interest" description="Disordered" evidence="1">
    <location>
        <begin position="231"/>
        <end position="262"/>
    </location>
</feature>
<dbReference type="AlphaFoldDB" id="A0A0M6XTX3"/>
<gene>
    <name evidence="3" type="ORF">JAN5088_03001</name>
</gene>
<evidence type="ECO:0000256" key="1">
    <source>
        <dbReference type="SAM" id="MobiDB-lite"/>
    </source>
</evidence>